<name>A0ABW2U7P0_9BACT</name>
<keyword evidence="2" id="KW-1185">Reference proteome</keyword>
<evidence type="ECO:0000313" key="1">
    <source>
        <dbReference type="EMBL" id="MFC7669114.1"/>
    </source>
</evidence>
<reference evidence="2" key="1">
    <citation type="journal article" date="2019" name="Int. J. Syst. Evol. Microbiol.">
        <title>The Global Catalogue of Microorganisms (GCM) 10K type strain sequencing project: providing services to taxonomists for standard genome sequencing and annotation.</title>
        <authorList>
            <consortium name="The Broad Institute Genomics Platform"/>
            <consortium name="The Broad Institute Genome Sequencing Center for Infectious Disease"/>
            <person name="Wu L."/>
            <person name="Ma J."/>
        </authorList>
    </citation>
    <scope>NUCLEOTIDE SEQUENCE [LARGE SCALE GENOMIC DNA]</scope>
    <source>
        <strain evidence="2">JCM 19635</strain>
    </source>
</reference>
<protein>
    <submittedName>
        <fullName evidence="1">Uncharacterized protein</fullName>
    </submittedName>
</protein>
<proteinExistence type="predicted"/>
<accession>A0ABW2U7P0</accession>
<comment type="caution">
    <text evidence="1">The sequence shown here is derived from an EMBL/GenBank/DDBJ whole genome shotgun (WGS) entry which is preliminary data.</text>
</comment>
<evidence type="ECO:0000313" key="2">
    <source>
        <dbReference type="Proteomes" id="UP001596513"/>
    </source>
</evidence>
<dbReference type="Proteomes" id="UP001596513">
    <property type="component" value="Unassembled WGS sequence"/>
</dbReference>
<sequence>MLFNETVQEAVAQLGKLTLADFRRLDKQIQAKRTEIEAAFTQTKEVAVAVLAENSATEADFFQGKRGIFGYVQKGTDLLASDAGPNSYVQTTLAEDKWYSGKIKTAADKARIDAVKEPCAAWWTCWRSCARATCPITCCWRLCSPTYSTPRC</sequence>
<dbReference type="EMBL" id="JBHTEK010000001">
    <property type="protein sequence ID" value="MFC7669114.1"/>
    <property type="molecule type" value="Genomic_DNA"/>
</dbReference>
<organism evidence="1 2">
    <name type="scientific">Hymenobacter humi</name>
    <dbReference type="NCBI Taxonomy" id="1411620"/>
    <lineage>
        <taxon>Bacteria</taxon>
        <taxon>Pseudomonadati</taxon>
        <taxon>Bacteroidota</taxon>
        <taxon>Cytophagia</taxon>
        <taxon>Cytophagales</taxon>
        <taxon>Hymenobacteraceae</taxon>
        <taxon>Hymenobacter</taxon>
    </lineage>
</organism>
<gene>
    <name evidence="1" type="ORF">ACFQT0_18480</name>
</gene>
<dbReference type="RefSeq" id="WP_380206181.1">
    <property type="nucleotide sequence ID" value="NZ_JBHTEK010000001.1"/>
</dbReference>